<dbReference type="InterPro" id="IPR020904">
    <property type="entry name" value="Sc_DH/Rdtase_CS"/>
</dbReference>
<dbReference type="CDD" id="cd05233">
    <property type="entry name" value="SDR_c"/>
    <property type="match status" value="1"/>
</dbReference>
<dbReference type="PRINTS" id="PR00081">
    <property type="entry name" value="GDHRDH"/>
</dbReference>
<dbReference type="Pfam" id="PF13561">
    <property type="entry name" value="adh_short_C2"/>
    <property type="match status" value="1"/>
</dbReference>
<dbReference type="PROSITE" id="PS00061">
    <property type="entry name" value="ADH_SHORT"/>
    <property type="match status" value="1"/>
</dbReference>
<evidence type="ECO:0000313" key="5">
    <source>
        <dbReference type="EMBL" id="MFC5865101.1"/>
    </source>
</evidence>
<comment type="caution">
    <text evidence="5">The sequence shown here is derived from an EMBL/GenBank/DDBJ whole genome shotgun (WGS) entry which is preliminary data.</text>
</comment>
<evidence type="ECO:0000259" key="4">
    <source>
        <dbReference type="SMART" id="SM00822"/>
    </source>
</evidence>
<organism evidence="5 6">
    <name type="scientific">Acidicapsa dinghuensis</name>
    <dbReference type="NCBI Taxonomy" id="2218256"/>
    <lineage>
        <taxon>Bacteria</taxon>
        <taxon>Pseudomonadati</taxon>
        <taxon>Acidobacteriota</taxon>
        <taxon>Terriglobia</taxon>
        <taxon>Terriglobales</taxon>
        <taxon>Acidobacteriaceae</taxon>
        <taxon>Acidicapsa</taxon>
    </lineage>
</organism>
<gene>
    <name evidence="5" type="ORF">ACFPT7_22535</name>
</gene>
<evidence type="ECO:0000256" key="1">
    <source>
        <dbReference type="ARBA" id="ARBA00006484"/>
    </source>
</evidence>
<dbReference type="PANTHER" id="PTHR24321">
    <property type="entry name" value="DEHYDROGENASES, SHORT CHAIN"/>
    <property type="match status" value="1"/>
</dbReference>
<evidence type="ECO:0000313" key="6">
    <source>
        <dbReference type="Proteomes" id="UP001596091"/>
    </source>
</evidence>
<dbReference type="SUPFAM" id="SSF51735">
    <property type="entry name" value="NAD(P)-binding Rossmann-fold domains"/>
    <property type="match status" value="1"/>
</dbReference>
<keyword evidence="3" id="KW-0520">NAD</keyword>
<proteinExistence type="inferred from homology"/>
<accession>A0ABW1ELF5</accession>
<dbReference type="Gene3D" id="3.40.50.720">
    <property type="entry name" value="NAD(P)-binding Rossmann-like Domain"/>
    <property type="match status" value="1"/>
</dbReference>
<name>A0ABW1ELF5_9BACT</name>
<sequence>MGELRYAQYPSLNRRRVLITGGASGIGEAFVEAFAGQGAQVAFCDIDDAAGNVLAERLEAHGPGRLRYWHCDLTDLDAVRAFVAEAVEWLGGLDVLLNNAANDRRHALEAVTPEMWDALMAVNLRHQFFVTQAALPVLRQSKAASIVQMSSIAWMIPSTGLPVYVAAKAAIAAMSRSLARELGKDGIRVNAICPGAIATEKQRKVVLTAEYEAQVLAAQSLKRMLEPEEVARLALFLAADDSAGITGQCHIIDAGWV</sequence>
<keyword evidence="6" id="KW-1185">Reference proteome</keyword>
<feature type="domain" description="Ketoreductase" evidence="4">
    <location>
        <begin position="15"/>
        <end position="195"/>
    </location>
</feature>
<dbReference type="InterPro" id="IPR057326">
    <property type="entry name" value="KR_dom"/>
</dbReference>
<protein>
    <submittedName>
        <fullName evidence="5">SDR family NAD(P)-dependent oxidoreductase</fullName>
        <ecNumber evidence="5">1.1.1.-</ecNumber>
    </submittedName>
</protein>
<dbReference type="GO" id="GO:0016491">
    <property type="term" value="F:oxidoreductase activity"/>
    <property type="evidence" value="ECO:0007669"/>
    <property type="project" value="UniProtKB-KW"/>
</dbReference>
<dbReference type="RefSeq" id="WP_263331953.1">
    <property type="nucleotide sequence ID" value="NZ_JAGSYH010000001.1"/>
</dbReference>
<dbReference type="InterPro" id="IPR036291">
    <property type="entry name" value="NAD(P)-bd_dom_sf"/>
</dbReference>
<evidence type="ECO:0000256" key="3">
    <source>
        <dbReference type="ARBA" id="ARBA00023027"/>
    </source>
</evidence>
<evidence type="ECO:0000256" key="2">
    <source>
        <dbReference type="ARBA" id="ARBA00023002"/>
    </source>
</evidence>
<dbReference type="PANTHER" id="PTHR24321:SF8">
    <property type="entry name" value="ESTRADIOL 17-BETA-DEHYDROGENASE 8-RELATED"/>
    <property type="match status" value="1"/>
</dbReference>
<dbReference type="InterPro" id="IPR002347">
    <property type="entry name" value="SDR_fam"/>
</dbReference>
<dbReference type="SMART" id="SM00822">
    <property type="entry name" value="PKS_KR"/>
    <property type="match status" value="1"/>
</dbReference>
<dbReference type="EMBL" id="JBHSPH010000010">
    <property type="protein sequence ID" value="MFC5865101.1"/>
    <property type="molecule type" value="Genomic_DNA"/>
</dbReference>
<comment type="similarity">
    <text evidence="1">Belongs to the short-chain dehydrogenases/reductases (SDR) family.</text>
</comment>
<dbReference type="PRINTS" id="PR00080">
    <property type="entry name" value="SDRFAMILY"/>
</dbReference>
<reference evidence="6" key="1">
    <citation type="journal article" date="2019" name="Int. J. Syst. Evol. Microbiol.">
        <title>The Global Catalogue of Microorganisms (GCM) 10K type strain sequencing project: providing services to taxonomists for standard genome sequencing and annotation.</title>
        <authorList>
            <consortium name="The Broad Institute Genomics Platform"/>
            <consortium name="The Broad Institute Genome Sequencing Center for Infectious Disease"/>
            <person name="Wu L."/>
            <person name="Ma J."/>
        </authorList>
    </citation>
    <scope>NUCLEOTIDE SEQUENCE [LARGE SCALE GENOMIC DNA]</scope>
    <source>
        <strain evidence="6">JCM 4087</strain>
    </source>
</reference>
<dbReference type="Proteomes" id="UP001596091">
    <property type="component" value="Unassembled WGS sequence"/>
</dbReference>
<dbReference type="EC" id="1.1.1.-" evidence="5"/>
<keyword evidence="2 5" id="KW-0560">Oxidoreductase</keyword>